<feature type="transmembrane region" description="Helical" evidence="6">
    <location>
        <begin position="129"/>
        <end position="146"/>
    </location>
</feature>
<keyword evidence="4 6" id="KW-0472">Membrane</keyword>
<dbReference type="InterPro" id="IPR011701">
    <property type="entry name" value="MFS"/>
</dbReference>
<feature type="transmembrane region" description="Helical" evidence="6">
    <location>
        <begin position="320"/>
        <end position="351"/>
    </location>
</feature>
<gene>
    <name evidence="7" type="ORF">LTR69_010031</name>
</gene>
<dbReference type="InterPro" id="IPR036259">
    <property type="entry name" value="MFS_trans_sf"/>
</dbReference>
<evidence type="ECO:0000313" key="7">
    <source>
        <dbReference type="EMBL" id="KAK5052269.1"/>
    </source>
</evidence>
<evidence type="ECO:0000256" key="2">
    <source>
        <dbReference type="ARBA" id="ARBA00022692"/>
    </source>
</evidence>
<feature type="transmembrane region" description="Helical" evidence="6">
    <location>
        <begin position="60"/>
        <end position="80"/>
    </location>
</feature>
<comment type="subcellular location">
    <subcellularLocation>
        <location evidence="1">Membrane</location>
        <topology evidence="1">Multi-pass membrane protein</topology>
    </subcellularLocation>
</comment>
<dbReference type="PANTHER" id="PTHR23502">
    <property type="entry name" value="MAJOR FACILITATOR SUPERFAMILY"/>
    <property type="match status" value="1"/>
</dbReference>
<feature type="transmembrane region" description="Helical" evidence="6">
    <location>
        <begin position="217"/>
        <end position="236"/>
    </location>
</feature>
<evidence type="ECO:0000256" key="4">
    <source>
        <dbReference type="ARBA" id="ARBA00023136"/>
    </source>
</evidence>
<dbReference type="Proteomes" id="UP001345691">
    <property type="component" value="Unassembled WGS sequence"/>
</dbReference>
<feature type="transmembrane region" description="Helical" evidence="6">
    <location>
        <begin position="192"/>
        <end position="211"/>
    </location>
</feature>
<dbReference type="PANTHER" id="PTHR23502:SF30">
    <property type="entry name" value="TRANSPORTER, PUTATIVE (AFU_ORTHOLOGUE AFUA_8G04702)-RELATED"/>
    <property type="match status" value="1"/>
</dbReference>
<evidence type="ECO:0000256" key="3">
    <source>
        <dbReference type="ARBA" id="ARBA00022989"/>
    </source>
</evidence>
<evidence type="ECO:0008006" key="9">
    <source>
        <dbReference type="Google" id="ProtNLM"/>
    </source>
</evidence>
<protein>
    <recommendedName>
        <fullName evidence="9">Major facilitator superfamily (MFS) profile domain-containing protein</fullName>
    </recommendedName>
</protein>
<dbReference type="SUPFAM" id="SSF103473">
    <property type="entry name" value="MFS general substrate transporter"/>
    <property type="match status" value="1"/>
</dbReference>
<keyword evidence="2 6" id="KW-0812">Transmembrane</keyword>
<feature type="transmembrane region" description="Helical" evidence="6">
    <location>
        <begin position="501"/>
        <end position="521"/>
    </location>
</feature>
<dbReference type="Gene3D" id="1.20.1250.20">
    <property type="entry name" value="MFS general substrate transporter like domains"/>
    <property type="match status" value="1"/>
</dbReference>
<keyword evidence="3 6" id="KW-1133">Transmembrane helix</keyword>
<keyword evidence="8" id="KW-1185">Reference proteome</keyword>
<comment type="caution">
    <text evidence="7">The sequence shown here is derived from an EMBL/GenBank/DDBJ whole genome shotgun (WGS) entry which is preliminary data.</text>
</comment>
<feature type="transmembrane region" description="Helical" evidence="6">
    <location>
        <begin position="363"/>
        <end position="385"/>
    </location>
</feature>
<dbReference type="EMBL" id="JAVRRF010000031">
    <property type="protein sequence ID" value="KAK5052269.1"/>
    <property type="molecule type" value="Genomic_DNA"/>
</dbReference>
<sequence>MAHAHHTMQTDVIPGTVHLVDLAGTLHVKHNEGGQKDIVLLPQPTNEFDDPLNWSKGRKLLCACLLLLAVFSADIMTTLLSAAEVAISEETGIPISTLNQGISVQYFFFGWSTWLLWQPLGLTFGRRPCLLLGALGMIACSVWTSYVTTTGEWYANRIIIGFMYGPIETMIEVCMSDLFFAHDRGFWIGMYCWILFAIPFIGAVPAGYIAQYLGWKWIQWIAAIISAGCFMIMFFFMEETMFYRPPVREEALDAEESASDEGFTGTTNEKKAVTSQSPPQTELGTNSTKKSYTQKLKFWGARRPGQPNNYLRHMWMPFALLRFPGIAFAGILVGSVLSWFNVVVATIALVLSGAPYNMSTDAIGLMFLAPFIGCTIGCLFAGVSANKFAVWMSRRKGGIFEPEYRLWMAVVPLILHPAGCILFGVGANHGVHWVGLAFGLAFVVGTFPIGSAIAINYIIDSYKEVSGDGLVTMICIRNTMGFAFGFAVTPWIEADGVQNTYIAVAFIGMFFWGLCFLFILIGKKTRKATAKTYWAMVEEHGLQAH</sequence>
<feature type="transmembrane region" description="Helical" evidence="6">
    <location>
        <begin position="433"/>
        <end position="458"/>
    </location>
</feature>
<evidence type="ECO:0000256" key="1">
    <source>
        <dbReference type="ARBA" id="ARBA00004141"/>
    </source>
</evidence>
<feature type="region of interest" description="Disordered" evidence="5">
    <location>
        <begin position="256"/>
        <end position="289"/>
    </location>
</feature>
<feature type="transmembrane region" description="Helical" evidence="6">
    <location>
        <begin position="158"/>
        <end position="180"/>
    </location>
</feature>
<proteinExistence type="predicted"/>
<evidence type="ECO:0000313" key="8">
    <source>
        <dbReference type="Proteomes" id="UP001345691"/>
    </source>
</evidence>
<feature type="compositionally biased region" description="Polar residues" evidence="5">
    <location>
        <begin position="273"/>
        <end position="289"/>
    </location>
</feature>
<name>A0ABR0IYR0_9EURO</name>
<feature type="transmembrane region" description="Helical" evidence="6">
    <location>
        <begin position="100"/>
        <end position="117"/>
    </location>
</feature>
<dbReference type="Pfam" id="PF07690">
    <property type="entry name" value="MFS_1"/>
    <property type="match status" value="1"/>
</dbReference>
<reference evidence="7 8" key="1">
    <citation type="submission" date="2023-08" db="EMBL/GenBank/DDBJ databases">
        <title>Black Yeasts Isolated from many extreme environments.</title>
        <authorList>
            <person name="Coleine C."/>
            <person name="Stajich J.E."/>
            <person name="Selbmann L."/>
        </authorList>
    </citation>
    <scope>NUCLEOTIDE SEQUENCE [LARGE SCALE GENOMIC DNA]</scope>
    <source>
        <strain evidence="7 8">CCFEE 6328</strain>
    </source>
</reference>
<feature type="transmembrane region" description="Helical" evidence="6">
    <location>
        <begin position="470"/>
        <end position="489"/>
    </location>
</feature>
<evidence type="ECO:0000256" key="5">
    <source>
        <dbReference type="SAM" id="MobiDB-lite"/>
    </source>
</evidence>
<evidence type="ECO:0000256" key="6">
    <source>
        <dbReference type="SAM" id="Phobius"/>
    </source>
</evidence>
<accession>A0ABR0IYR0</accession>
<feature type="transmembrane region" description="Helical" evidence="6">
    <location>
        <begin position="406"/>
        <end position="427"/>
    </location>
</feature>
<organism evidence="7 8">
    <name type="scientific">Exophiala sideris</name>
    <dbReference type="NCBI Taxonomy" id="1016849"/>
    <lineage>
        <taxon>Eukaryota</taxon>
        <taxon>Fungi</taxon>
        <taxon>Dikarya</taxon>
        <taxon>Ascomycota</taxon>
        <taxon>Pezizomycotina</taxon>
        <taxon>Eurotiomycetes</taxon>
        <taxon>Chaetothyriomycetidae</taxon>
        <taxon>Chaetothyriales</taxon>
        <taxon>Herpotrichiellaceae</taxon>
        <taxon>Exophiala</taxon>
    </lineage>
</organism>